<protein>
    <recommendedName>
        <fullName evidence="3">Aminoglycoside phosphotransferase domain-containing protein</fullName>
    </recommendedName>
</protein>
<keyword evidence="2" id="KW-1185">Reference proteome</keyword>
<evidence type="ECO:0008006" key="3">
    <source>
        <dbReference type="Google" id="ProtNLM"/>
    </source>
</evidence>
<evidence type="ECO:0000313" key="2">
    <source>
        <dbReference type="Proteomes" id="UP000006697"/>
    </source>
</evidence>
<gene>
    <name evidence="1" type="ordered locus">HEAR0957</name>
</gene>
<evidence type="ECO:0000313" key="1">
    <source>
        <dbReference type="EMBL" id="CAL61140.1"/>
    </source>
</evidence>
<reference evidence="1 2" key="1">
    <citation type="journal article" date="2007" name="PLoS Genet.">
        <title>A tale of two oxidation states: bacterial colonization of arsenic-rich environments.</title>
        <authorList>
            <person name="Muller D."/>
            <person name="Medigue C."/>
            <person name="Koechler S."/>
            <person name="Barbe V."/>
            <person name="Barakat M."/>
            <person name="Talla E."/>
            <person name="Bonnefoy V."/>
            <person name="Krin E."/>
            <person name="Arsene-Ploetze F."/>
            <person name="Carapito C."/>
            <person name="Chandler M."/>
            <person name="Cournoyer B."/>
            <person name="Cruveiller S."/>
            <person name="Dossat C."/>
            <person name="Duval S."/>
            <person name="Heymann M."/>
            <person name="Leize E."/>
            <person name="Lieutaud A."/>
            <person name="Lievremont D."/>
            <person name="Makita Y."/>
            <person name="Mangenot S."/>
            <person name="Nitschke W."/>
            <person name="Ortet P."/>
            <person name="Perdrial N."/>
            <person name="Schoepp B."/>
            <person name="Siguier N."/>
            <person name="Simeonova D.D."/>
            <person name="Rouy Z."/>
            <person name="Segurens B."/>
            <person name="Turlin E."/>
            <person name="Vallenet D."/>
            <person name="Van Dorsselaer A."/>
            <person name="Weiss S."/>
            <person name="Weissenbach J."/>
            <person name="Lett M.C."/>
            <person name="Danchin A."/>
            <person name="Bertin P.N."/>
        </authorList>
    </citation>
    <scope>NUCLEOTIDE SEQUENCE [LARGE SCALE GENOMIC DNA]</scope>
    <source>
        <strain evidence="2">ULPAs1</strain>
    </source>
</reference>
<dbReference type="EMBL" id="CU207211">
    <property type="protein sequence ID" value="CAL61140.1"/>
    <property type="molecule type" value="Genomic_DNA"/>
</dbReference>
<proteinExistence type="predicted"/>
<accession>A4G3Q3</accession>
<dbReference type="eggNOG" id="COG1718">
    <property type="taxonomic scope" value="Bacteria"/>
</dbReference>
<dbReference type="STRING" id="204773.HEAR0957"/>
<sequence length="266" mass="29940">MFTPEQLAIITEQLARTPDRTQLVEVDGTPVIVKQLEAPLKHWGYPVLNTLASVLRQPMLRAVPAPGSSAAQSIEIARLRALASAGVSVPEVLHVTPHWFAISFLGATSIDQLLRQQPERGLYYWESGLQAILELHRLCQTASQCFARNMIWHEGKVSFIDFEDNPSSVMPMASAQARDWLLYLHSTAYILNIDAQEIAQHFLRYLQQDGSDVQEEVMRAARTFGWLRMLPKQRKPWGRDVVSAQAAAQVLHLAVRELKKRRPASG</sequence>
<dbReference type="KEGG" id="har:HEAR0957"/>
<dbReference type="SUPFAM" id="SSF56112">
    <property type="entry name" value="Protein kinase-like (PK-like)"/>
    <property type="match status" value="1"/>
</dbReference>
<dbReference type="AlphaFoldDB" id="A4G3Q3"/>
<dbReference type="HOGENOM" id="CLU_088530_0_0_4"/>
<dbReference type="Proteomes" id="UP000006697">
    <property type="component" value="Chromosome"/>
</dbReference>
<organism evidence="1 2">
    <name type="scientific">Herminiimonas arsenicoxydans</name>
    <dbReference type="NCBI Taxonomy" id="204773"/>
    <lineage>
        <taxon>Bacteria</taxon>
        <taxon>Pseudomonadati</taxon>
        <taxon>Pseudomonadota</taxon>
        <taxon>Betaproteobacteria</taxon>
        <taxon>Burkholderiales</taxon>
        <taxon>Oxalobacteraceae</taxon>
        <taxon>Herminiimonas</taxon>
    </lineage>
</organism>
<dbReference type="InterPro" id="IPR011009">
    <property type="entry name" value="Kinase-like_dom_sf"/>
</dbReference>
<name>A4G3Q3_HERAR</name>
<dbReference type="OrthoDB" id="8028712at2"/>